<comment type="caution">
    <text evidence="2">The sequence shown here is derived from an EMBL/GenBank/DDBJ whole genome shotgun (WGS) entry which is preliminary data.</text>
</comment>
<feature type="chain" id="PRO_5034339360" evidence="1">
    <location>
        <begin position="20"/>
        <end position="374"/>
    </location>
</feature>
<proteinExistence type="predicted"/>
<dbReference type="AlphaFoldDB" id="A0A8H5ZJT2"/>
<feature type="signal peptide" evidence="1">
    <location>
        <begin position="1"/>
        <end position="19"/>
    </location>
</feature>
<protein>
    <submittedName>
        <fullName evidence="2">Uncharacterized protein</fullName>
    </submittedName>
</protein>
<name>A0A8H5ZJT2_COCSA</name>
<keyword evidence="1" id="KW-0732">Signal</keyword>
<organism evidence="2 3">
    <name type="scientific">Cochliobolus sativus</name>
    <name type="common">Common root rot and spot blotch fungus</name>
    <name type="synonym">Bipolaris sorokiniana</name>
    <dbReference type="NCBI Taxonomy" id="45130"/>
    <lineage>
        <taxon>Eukaryota</taxon>
        <taxon>Fungi</taxon>
        <taxon>Dikarya</taxon>
        <taxon>Ascomycota</taxon>
        <taxon>Pezizomycotina</taxon>
        <taxon>Dothideomycetes</taxon>
        <taxon>Pleosporomycetidae</taxon>
        <taxon>Pleosporales</taxon>
        <taxon>Pleosporineae</taxon>
        <taxon>Pleosporaceae</taxon>
        <taxon>Bipolaris</taxon>
    </lineage>
</organism>
<evidence type="ECO:0000313" key="2">
    <source>
        <dbReference type="EMBL" id="KAF5851873.1"/>
    </source>
</evidence>
<accession>A0A8H5ZJT2</accession>
<reference evidence="2" key="1">
    <citation type="submission" date="2019-11" db="EMBL/GenBank/DDBJ databases">
        <title>Bipolaris sorokiniana Genome sequencing.</title>
        <authorList>
            <person name="Wang H."/>
        </authorList>
    </citation>
    <scope>NUCLEOTIDE SEQUENCE</scope>
</reference>
<dbReference type="Proteomes" id="UP000624244">
    <property type="component" value="Unassembled WGS sequence"/>
</dbReference>
<dbReference type="EMBL" id="WNKQ01000004">
    <property type="protein sequence ID" value="KAF5851873.1"/>
    <property type="molecule type" value="Genomic_DNA"/>
</dbReference>
<evidence type="ECO:0000256" key="1">
    <source>
        <dbReference type="SAM" id="SignalP"/>
    </source>
</evidence>
<evidence type="ECO:0000313" key="3">
    <source>
        <dbReference type="Proteomes" id="UP000624244"/>
    </source>
</evidence>
<gene>
    <name evidence="2" type="ORF">GGP41_000646</name>
</gene>
<sequence>MKCFFVFITLLIAFAVASAPEDAAATLDLESFLTSLISNDVPLSNSSNPQIGGTSLEDSLAGDSQLREWFNQLNEATRKNETWSAGHYGEAVAANDSLYNPTTAVVAAAKKPLPNLDGYYRFDVRIGKDSTHIGTLRKGRMFKRMYSALKTCGIAYKDSSIPGFCSDDRPECPDHCRIEQIVYSKDGHWASDSHIALRINFSYFDIKHHPKIQDLGFRIVARIFELMTMQGNNCLFHDFPWTRRTLLCSVADKVELAFPINGGLIQGILDVELTWSKKTGKDTFKCQGNTEGDVDAMMWTDFRDPLSNAMAWPAKQILPFVFCAEDNCFKQDLKIGEPWHEGKGCKTIDWPVGCDPGLTGPSSNPKLNCPPPRR</sequence>